<evidence type="ECO:0000256" key="7">
    <source>
        <dbReference type="ARBA" id="ARBA00022801"/>
    </source>
</evidence>
<comment type="catalytic activity">
    <reaction evidence="9 12">
        <text>cutin + H2O = cutin monomers.</text>
        <dbReference type="EC" id="3.1.1.74"/>
    </reaction>
</comment>
<dbReference type="InterPro" id="IPR029058">
    <property type="entry name" value="AB_hydrolase_fold"/>
</dbReference>
<evidence type="ECO:0000256" key="9">
    <source>
        <dbReference type="ARBA" id="ARBA00034045"/>
    </source>
</evidence>
<dbReference type="GO" id="GO:0050525">
    <property type="term" value="F:cutinase activity"/>
    <property type="evidence" value="ECO:0007669"/>
    <property type="project" value="UniProtKB-UniRule"/>
</dbReference>
<gene>
    <name evidence="13" type="ORF">HK100_009011</name>
</gene>
<proteinExistence type="inferred from homology"/>
<sequence length="190" mass="19285">MADFNDVLNGVCKALTIIFARGTTESGNVGESVGPFFISAIQNELGAANVAAQGVSAPAYAADIPGFLQGGSPTGSVEMAQLVAQTVTQCPQTQIVLSGYSQGGQLVHNAAAMLTAKQIGAISSAVIFGDPDNGTAVANVPASKTLVVCHPTDNICQHGDLILPAHLDYEMDVPNAAKFVANAATIASTK</sequence>
<keyword evidence="6" id="KW-0732">Signal</keyword>
<dbReference type="PROSITE" id="PS00155">
    <property type="entry name" value="CUTINASE_1"/>
    <property type="match status" value="1"/>
</dbReference>
<evidence type="ECO:0000313" key="13">
    <source>
        <dbReference type="EMBL" id="KAJ3085553.1"/>
    </source>
</evidence>
<comment type="function">
    <text evidence="12">Catalyzes the hydrolysis of complex carboxylic polyesters found in the cell wall of plants. Degrades cutin, a macromolecule that forms the structure of the plant cuticle.</text>
</comment>
<dbReference type="AlphaFoldDB" id="A0AAD5SMJ2"/>
<evidence type="ECO:0000256" key="8">
    <source>
        <dbReference type="ARBA" id="ARBA00023157"/>
    </source>
</evidence>
<dbReference type="Gene3D" id="3.40.50.1820">
    <property type="entry name" value="alpha/beta hydrolase"/>
    <property type="match status" value="1"/>
</dbReference>
<feature type="active site" description="Nucleophile" evidence="10">
    <location>
        <position position="101"/>
    </location>
</feature>
<keyword evidence="14" id="KW-1185">Reference proteome</keyword>
<dbReference type="InterPro" id="IPR043580">
    <property type="entry name" value="CUTINASE_1"/>
</dbReference>
<dbReference type="EC" id="3.1.1.74" evidence="3 12"/>
<dbReference type="InterPro" id="IPR011150">
    <property type="entry name" value="Cutinase_monf"/>
</dbReference>
<evidence type="ECO:0000256" key="3">
    <source>
        <dbReference type="ARBA" id="ARBA00013095"/>
    </source>
</evidence>
<evidence type="ECO:0000256" key="5">
    <source>
        <dbReference type="ARBA" id="ARBA00022525"/>
    </source>
</evidence>
<dbReference type="SMART" id="SM01110">
    <property type="entry name" value="Cutinase"/>
    <property type="match status" value="1"/>
</dbReference>
<feature type="disulfide bond" evidence="11">
    <location>
        <begin position="149"/>
        <end position="156"/>
    </location>
</feature>
<comment type="caution">
    <text evidence="13">The sequence shown here is derived from an EMBL/GenBank/DDBJ whole genome shotgun (WGS) entry which is preliminary data.</text>
</comment>
<evidence type="ECO:0000256" key="1">
    <source>
        <dbReference type="ARBA" id="ARBA00004613"/>
    </source>
</evidence>
<dbReference type="PANTHER" id="PTHR48250">
    <property type="entry name" value="CUTINASE 2-RELATED"/>
    <property type="match status" value="1"/>
</dbReference>
<evidence type="ECO:0000256" key="11">
    <source>
        <dbReference type="PIRSR" id="PIRSR611150-2"/>
    </source>
</evidence>
<keyword evidence="4 12" id="KW-0719">Serine esterase</keyword>
<keyword evidence="7 12" id="KW-0378">Hydrolase</keyword>
<evidence type="ECO:0000256" key="12">
    <source>
        <dbReference type="RuleBase" id="RU361263"/>
    </source>
</evidence>
<evidence type="ECO:0000256" key="4">
    <source>
        <dbReference type="ARBA" id="ARBA00022487"/>
    </source>
</evidence>
<reference evidence="13" key="1">
    <citation type="submission" date="2020-05" db="EMBL/GenBank/DDBJ databases">
        <title>Phylogenomic resolution of chytrid fungi.</title>
        <authorList>
            <person name="Stajich J.E."/>
            <person name="Amses K."/>
            <person name="Simmons R."/>
            <person name="Seto K."/>
            <person name="Myers J."/>
            <person name="Bonds A."/>
            <person name="Quandt C.A."/>
            <person name="Barry K."/>
            <person name="Liu P."/>
            <person name="Grigoriev I."/>
            <person name="Longcore J.E."/>
            <person name="James T.Y."/>
        </authorList>
    </citation>
    <scope>NUCLEOTIDE SEQUENCE</scope>
    <source>
        <strain evidence="13">JEL0513</strain>
    </source>
</reference>
<feature type="active site" evidence="10">
    <location>
        <position position="153"/>
    </location>
</feature>
<feature type="active site" description="Proton donor/acceptor" evidence="10">
    <location>
        <position position="166"/>
    </location>
</feature>
<dbReference type="EMBL" id="JADGJH010004509">
    <property type="protein sequence ID" value="KAJ3085553.1"/>
    <property type="molecule type" value="Genomic_DNA"/>
</dbReference>
<accession>A0AAD5SMJ2</accession>
<feature type="disulfide bond" evidence="11">
    <location>
        <begin position="12"/>
        <end position="90"/>
    </location>
</feature>
<evidence type="ECO:0000256" key="6">
    <source>
        <dbReference type="ARBA" id="ARBA00022729"/>
    </source>
</evidence>
<comment type="similarity">
    <text evidence="2 12">Belongs to the cutinase family.</text>
</comment>
<dbReference type="InterPro" id="IPR000675">
    <property type="entry name" value="Cutinase/axe"/>
</dbReference>
<evidence type="ECO:0000313" key="14">
    <source>
        <dbReference type="Proteomes" id="UP001211907"/>
    </source>
</evidence>
<organism evidence="13 14">
    <name type="scientific">Physocladia obscura</name>
    <dbReference type="NCBI Taxonomy" id="109957"/>
    <lineage>
        <taxon>Eukaryota</taxon>
        <taxon>Fungi</taxon>
        <taxon>Fungi incertae sedis</taxon>
        <taxon>Chytridiomycota</taxon>
        <taxon>Chytridiomycota incertae sedis</taxon>
        <taxon>Chytridiomycetes</taxon>
        <taxon>Chytridiales</taxon>
        <taxon>Chytriomycetaceae</taxon>
        <taxon>Physocladia</taxon>
    </lineage>
</organism>
<keyword evidence="8 11" id="KW-1015">Disulfide bond</keyword>
<protein>
    <recommendedName>
        <fullName evidence="3 12">Cutinase</fullName>
        <ecNumber evidence="3 12">3.1.1.74</ecNumber>
    </recommendedName>
</protein>
<evidence type="ECO:0000256" key="10">
    <source>
        <dbReference type="PIRSR" id="PIRSR611150-1"/>
    </source>
</evidence>
<dbReference type="Proteomes" id="UP001211907">
    <property type="component" value="Unassembled WGS sequence"/>
</dbReference>
<comment type="subcellular location">
    <subcellularLocation>
        <location evidence="1 12">Secreted</location>
    </subcellularLocation>
</comment>
<dbReference type="GO" id="GO:0016052">
    <property type="term" value="P:carbohydrate catabolic process"/>
    <property type="evidence" value="ECO:0007669"/>
    <property type="project" value="TreeGrafter"/>
</dbReference>
<dbReference type="PRINTS" id="PR00129">
    <property type="entry name" value="CUTINASE"/>
</dbReference>
<dbReference type="GO" id="GO:0005576">
    <property type="term" value="C:extracellular region"/>
    <property type="evidence" value="ECO:0007669"/>
    <property type="project" value="UniProtKB-SubCell"/>
</dbReference>
<name>A0AAD5SMJ2_9FUNG</name>
<evidence type="ECO:0000256" key="2">
    <source>
        <dbReference type="ARBA" id="ARBA00007534"/>
    </source>
</evidence>
<dbReference type="Pfam" id="PF01083">
    <property type="entry name" value="Cutinase"/>
    <property type="match status" value="1"/>
</dbReference>
<keyword evidence="5 12" id="KW-0964">Secreted</keyword>
<dbReference type="SUPFAM" id="SSF53474">
    <property type="entry name" value="alpha/beta-Hydrolases"/>
    <property type="match status" value="1"/>
</dbReference>
<dbReference type="PANTHER" id="PTHR48250:SF1">
    <property type="entry name" value="CUTINASE"/>
    <property type="match status" value="1"/>
</dbReference>